<feature type="region of interest" description="Disordered" evidence="3">
    <location>
        <begin position="122"/>
        <end position="142"/>
    </location>
</feature>
<organism evidence="5">
    <name type="scientific">Candidatus Nitricoxidivorans perseverans</name>
    <dbReference type="NCBI Taxonomy" id="2975601"/>
    <lineage>
        <taxon>Bacteria</taxon>
        <taxon>Pseudomonadati</taxon>
        <taxon>Pseudomonadota</taxon>
        <taxon>Betaproteobacteria</taxon>
        <taxon>Nitrosomonadales</taxon>
        <taxon>Sterolibacteriaceae</taxon>
        <taxon>Candidatus Nitricoxidivorans</taxon>
    </lineage>
</organism>
<dbReference type="GO" id="GO:0046872">
    <property type="term" value="F:metal ion binding"/>
    <property type="evidence" value="ECO:0007669"/>
    <property type="project" value="UniProtKB-KW"/>
</dbReference>
<dbReference type="InterPro" id="IPR038492">
    <property type="entry name" value="GBBH-like_N_sf"/>
</dbReference>
<accession>A0AA49FP46</accession>
<protein>
    <submittedName>
        <fullName evidence="5">DUF971 domain-containing protein</fullName>
    </submittedName>
</protein>
<dbReference type="EMBL" id="CP107246">
    <property type="protein sequence ID" value="WIM07060.1"/>
    <property type="molecule type" value="Genomic_DNA"/>
</dbReference>
<keyword evidence="2" id="KW-0408">Iron</keyword>
<dbReference type="Gene3D" id="3.30.2020.30">
    <property type="match status" value="1"/>
</dbReference>
<dbReference type="KEGG" id="npv:OHM77_09340"/>
<sequence>MAGIDHNTPIPTEIKLHQSSRLMEIRFSDGAHFRLPYEFLRVCSPSAEVRGHGPGQETLQTGKRDVEITNIEAVGNYAVKLIFSDGHDSGLYSWDWLYDLGNRQDELWQDYLDRLEAAGGSRDIDSSMRPPKSACGSGGCGH</sequence>
<dbReference type="InterPro" id="IPR010376">
    <property type="entry name" value="GBBH-like_N"/>
</dbReference>
<proteinExistence type="predicted"/>
<evidence type="ECO:0000256" key="2">
    <source>
        <dbReference type="ARBA" id="ARBA00023004"/>
    </source>
</evidence>
<reference evidence="5" key="1">
    <citation type="journal article" date="2023" name="Nat. Microbiol.">
        <title>Enrichment and characterization of a nitric oxide-reducing microbial community in a continuous bioreactor.</title>
        <authorList>
            <person name="Garrido-Amador P."/>
            <person name="Stortenbeker N."/>
            <person name="Wessels H.J.C.T."/>
            <person name="Speth D.R."/>
            <person name="Garcia-Heredia I."/>
            <person name="Kartal B."/>
        </authorList>
    </citation>
    <scope>NUCLEOTIDE SEQUENCE</scope>
    <source>
        <strain evidence="5">MAG1</strain>
    </source>
</reference>
<keyword evidence="1" id="KW-0479">Metal-binding</keyword>
<evidence type="ECO:0000313" key="5">
    <source>
        <dbReference type="EMBL" id="WIM07060.1"/>
    </source>
</evidence>
<dbReference type="PANTHER" id="PTHR35303">
    <property type="entry name" value="OS02G0197800 PROTEIN"/>
    <property type="match status" value="1"/>
</dbReference>
<evidence type="ECO:0000259" key="4">
    <source>
        <dbReference type="Pfam" id="PF06155"/>
    </source>
</evidence>
<gene>
    <name evidence="5" type="ORF">OHM77_09340</name>
</gene>
<dbReference type="Pfam" id="PF06155">
    <property type="entry name" value="GBBH-like_N"/>
    <property type="match status" value="1"/>
</dbReference>
<dbReference type="AlphaFoldDB" id="A0AA49FP46"/>
<evidence type="ECO:0000256" key="1">
    <source>
        <dbReference type="ARBA" id="ARBA00022723"/>
    </source>
</evidence>
<dbReference type="Proteomes" id="UP001234916">
    <property type="component" value="Chromosome"/>
</dbReference>
<evidence type="ECO:0000256" key="3">
    <source>
        <dbReference type="SAM" id="MobiDB-lite"/>
    </source>
</evidence>
<feature type="domain" description="Gamma-butyrobetaine hydroxylase-like N-terminal" evidence="4">
    <location>
        <begin position="14"/>
        <end position="98"/>
    </location>
</feature>
<dbReference type="PANTHER" id="PTHR35303:SF5">
    <property type="entry name" value="OS02G0197800 PROTEIN"/>
    <property type="match status" value="1"/>
</dbReference>
<name>A0AA49FP46_9PROT</name>